<dbReference type="Proteomes" id="UP001203297">
    <property type="component" value="Unassembled WGS sequence"/>
</dbReference>
<reference evidence="2" key="1">
    <citation type="journal article" date="2022" name="New Phytol.">
        <title>Evolutionary transition to the ectomycorrhizal habit in the genomes of a hyperdiverse lineage of mushroom-forming fungi.</title>
        <authorList>
            <person name="Looney B."/>
            <person name="Miyauchi S."/>
            <person name="Morin E."/>
            <person name="Drula E."/>
            <person name="Courty P.E."/>
            <person name="Kohler A."/>
            <person name="Kuo A."/>
            <person name="LaButti K."/>
            <person name="Pangilinan J."/>
            <person name="Lipzen A."/>
            <person name="Riley R."/>
            <person name="Andreopoulos W."/>
            <person name="He G."/>
            <person name="Johnson J."/>
            <person name="Nolan M."/>
            <person name="Tritt A."/>
            <person name="Barry K.W."/>
            <person name="Grigoriev I.V."/>
            <person name="Nagy L.G."/>
            <person name="Hibbett D."/>
            <person name="Henrissat B."/>
            <person name="Matheny P.B."/>
            <person name="Labbe J."/>
            <person name="Martin F.M."/>
        </authorList>
    </citation>
    <scope>NUCLEOTIDE SEQUENCE</scope>
    <source>
        <strain evidence="2">BPL690</strain>
    </source>
</reference>
<keyword evidence="1" id="KW-1133">Transmembrane helix</keyword>
<keyword evidence="1" id="KW-0812">Transmembrane</keyword>
<keyword evidence="1" id="KW-0472">Membrane</keyword>
<name>A0AAD4QMY0_9AGAM</name>
<evidence type="ECO:0000313" key="2">
    <source>
        <dbReference type="EMBL" id="KAI0302349.1"/>
    </source>
</evidence>
<sequence>MPSSATFEKKLTCTTHHHIAPLDIVSLVGSYLTVLHIWIDHSNFYGFPSLAETIFGGQFLLIYLISNP</sequence>
<dbReference type="AlphaFoldDB" id="A0AAD4QMY0"/>
<accession>A0AAD4QMY0</accession>
<protein>
    <submittedName>
        <fullName evidence="2">Uncharacterized protein</fullName>
    </submittedName>
</protein>
<feature type="transmembrane region" description="Helical" evidence="1">
    <location>
        <begin position="20"/>
        <end position="39"/>
    </location>
</feature>
<organism evidence="2 3">
    <name type="scientific">Multifurca ochricompacta</name>
    <dbReference type="NCBI Taxonomy" id="376703"/>
    <lineage>
        <taxon>Eukaryota</taxon>
        <taxon>Fungi</taxon>
        <taxon>Dikarya</taxon>
        <taxon>Basidiomycota</taxon>
        <taxon>Agaricomycotina</taxon>
        <taxon>Agaricomycetes</taxon>
        <taxon>Russulales</taxon>
        <taxon>Russulaceae</taxon>
        <taxon>Multifurca</taxon>
    </lineage>
</organism>
<gene>
    <name evidence="2" type="ORF">B0F90DRAFT_207642</name>
</gene>
<proteinExistence type="predicted"/>
<keyword evidence="3" id="KW-1185">Reference proteome</keyword>
<feature type="transmembrane region" description="Helical" evidence="1">
    <location>
        <begin position="45"/>
        <end position="65"/>
    </location>
</feature>
<comment type="caution">
    <text evidence="2">The sequence shown here is derived from an EMBL/GenBank/DDBJ whole genome shotgun (WGS) entry which is preliminary data.</text>
</comment>
<evidence type="ECO:0000313" key="3">
    <source>
        <dbReference type="Proteomes" id="UP001203297"/>
    </source>
</evidence>
<evidence type="ECO:0000256" key="1">
    <source>
        <dbReference type="SAM" id="Phobius"/>
    </source>
</evidence>
<dbReference type="EMBL" id="WTXG01000011">
    <property type="protein sequence ID" value="KAI0302349.1"/>
    <property type="molecule type" value="Genomic_DNA"/>
</dbReference>